<dbReference type="PANTHER" id="PTHR11818">
    <property type="entry name" value="BETA/GAMMA CRYSTALLIN"/>
    <property type="match status" value="1"/>
</dbReference>
<dbReference type="InterPro" id="IPR035992">
    <property type="entry name" value="Ricin_B-like_lectins"/>
</dbReference>
<feature type="compositionally biased region" description="Polar residues" evidence="3">
    <location>
        <begin position="367"/>
        <end position="379"/>
    </location>
</feature>
<evidence type="ECO:0000313" key="5">
    <source>
        <dbReference type="Ensembl" id="ENSORLP00020013788.1"/>
    </source>
</evidence>
<feature type="compositionally biased region" description="Low complexity" evidence="3">
    <location>
        <begin position="186"/>
        <end position="203"/>
    </location>
</feature>
<feature type="compositionally biased region" description="Basic and acidic residues" evidence="3">
    <location>
        <begin position="2568"/>
        <end position="2595"/>
    </location>
</feature>
<evidence type="ECO:0000256" key="2">
    <source>
        <dbReference type="ARBA" id="ARBA00022737"/>
    </source>
</evidence>
<keyword evidence="2" id="KW-0677">Repeat</keyword>
<organism evidence="5 6">
    <name type="scientific">Oryzias latipes</name>
    <name type="common">Japanese rice fish</name>
    <name type="synonym">Japanese killifish</name>
    <dbReference type="NCBI Taxonomy" id="8090"/>
    <lineage>
        <taxon>Eukaryota</taxon>
        <taxon>Metazoa</taxon>
        <taxon>Chordata</taxon>
        <taxon>Craniata</taxon>
        <taxon>Vertebrata</taxon>
        <taxon>Euteleostomi</taxon>
        <taxon>Actinopterygii</taxon>
        <taxon>Neopterygii</taxon>
        <taxon>Teleostei</taxon>
        <taxon>Neoteleostei</taxon>
        <taxon>Acanthomorphata</taxon>
        <taxon>Ovalentaria</taxon>
        <taxon>Atherinomorphae</taxon>
        <taxon>Beloniformes</taxon>
        <taxon>Adrianichthyidae</taxon>
        <taxon>Oryziinae</taxon>
        <taxon>Oryzias</taxon>
    </lineage>
</organism>
<feature type="domain" description="Beta/gamma crystallin 'Greek key'" evidence="4">
    <location>
        <begin position="3439"/>
        <end position="3493"/>
    </location>
</feature>
<feature type="compositionally biased region" description="Basic and acidic residues" evidence="3">
    <location>
        <begin position="2242"/>
        <end position="2271"/>
    </location>
</feature>
<feature type="compositionally biased region" description="Acidic residues" evidence="3">
    <location>
        <begin position="2088"/>
        <end position="2099"/>
    </location>
</feature>
<protein>
    <recommendedName>
        <fullName evidence="4">Beta/gamma crystallin 'Greek key' domain-containing protein</fullName>
    </recommendedName>
</protein>
<dbReference type="PROSITE" id="PS50915">
    <property type="entry name" value="CRYSTALLIN_BETA_GAMMA"/>
    <property type="match status" value="8"/>
</dbReference>
<feature type="compositionally biased region" description="Polar residues" evidence="3">
    <location>
        <begin position="2605"/>
        <end position="2616"/>
    </location>
</feature>
<feature type="compositionally biased region" description="Low complexity" evidence="3">
    <location>
        <begin position="224"/>
        <end position="235"/>
    </location>
</feature>
<feature type="compositionally biased region" description="Polar residues" evidence="3">
    <location>
        <begin position="2164"/>
        <end position="2178"/>
    </location>
</feature>
<feature type="compositionally biased region" description="Acidic residues" evidence="3">
    <location>
        <begin position="93"/>
        <end position="106"/>
    </location>
</feature>
<feature type="compositionally biased region" description="Low complexity" evidence="3">
    <location>
        <begin position="3106"/>
        <end position="3118"/>
    </location>
</feature>
<feature type="compositionally biased region" description="Polar residues" evidence="3">
    <location>
        <begin position="131"/>
        <end position="148"/>
    </location>
</feature>
<feature type="compositionally biased region" description="Polar residues" evidence="3">
    <location>
        <begin position="2836"/>
        <end position="2855"/>
    </location>
</feature>
<feature type="region of interest" description="Disordered" evidence="3">
    <location>
        <begin position="2568"/>
        <end position="2710"/>
    </location>
</feature>
<feature type="compositionally biased region" description="Polar residues" evidence="3">
    <location>
        <begin position="1073"/>
        <end position="1087"/>
    </location>
</feature>
<feature type="region of interest" description="Disordered" evidence="3">
    <location>
        <begin position="479"/>
        <end position="923"/>
    </location>
</feature>
<dbReference type="Ensembl" id="ENSORLT00020021354.1">
    <property type="protein sequence ID" value="ENSORLP00020013788.1"/>
    <property type="gene ID" value="ENSORLG00020014774.1"/>
</dbReference>
<feature type="compositionally biased region" description="Acidic residues" evidence="3">
    <location>
        <begin position="2494"/>
        <end position="2505"/>
    </location>
</feature>
<feature type="domain" description="Beta/gamma crystallin 'Greek key'" evidence="4">
    <location>
        <begin position="3586"/>
        <end position="3628"/>
    </location>
</feature>
<feature type="domain" description="Beta/gamma crystallin 'Greek key'" evidence="4">
    <location>
        <begin position="3676"/>
        <end position="3720"/>
    </location>
</feature>
<feature type="compositionally biased region" description="Low complexity" evidence="3">
    <location>
        <begin position="959"/>
        <end position="974"/>
    </location>
</feature>
<feature type="compositionally biased region" description="Basic and acidic residues" evidence="3">
    <location>
        <begin position="2630"/>
        <end position="2645"/>
    </location>
</feature>
<reference key="1">
    <citation type="journal article" date="2007" name="Nature">
        <title>The medaka draft genome and insights into vertebrate genome evolution.</title>
        <authorList>
            <person name="Kasahara M."/>
            <person name="Naruse K."/>
            <person name="Sasaki S."/>
            <person name="Nakatani Y."/>
            <person name="Qu W."/>
            <person name="Ahsan B."/>
            <person name="Yamada T."/>
            <person name="Nagayasu Y."/>
            <person name="Doi K."/>
            <person name="Kasai Y."/>
            <person name="Jindo T."/>
            <person name="Kobayashi D."/>
            <person name="Shimada A."/>
            <person name="Toyoda A."/>
            <person name="Kuroki Y."/>
            <person name="Fujiyama A."/>
            <person name="Sasaki T."/>
            <person name="Shimizu A."/>
            <person name="Asakawa S."/>
            <person name="Shimizu N."/>
            <person name="Hashimoto S."/>
            <person name="Yang J."/>
            <person name="Lee Y."/>
            <person name="Matsushima K."/>
            <person name="Sugano S."/>
            <person name="Sakaizumi M."/>
            <person name="Narita T."/>
            <person name="Ohishi K."/>
            <person name="Haga S."/>
            <person name="Ohta F."/>
            <person name="Nomoto H."/>
            <person name="Nogata K."/>
            <person name="Morishita T."/>
            <person name="Endo T."/>
            <person name="Shin-I T."/>
            <person name="Takeda H."/>
            <person name="Morishita S."/>
            <person name="Kohara Y."/>
        </authorList>
    </citation>
    <scope>NUCLEOTIDE SEQUENCE [LARGE SCALE GENOMIC DNA]</scope>
    <source>
        <strain>Hd-rR</strain>
    </source>
</reference>
<feature type="region of interest" description="Disordered" evidence="3">
    <location>
        <begin position="1"/>
        <end position="280"/>
    </location>
</feature>
<feature type="compositionally biased region" description="Polar residues" evidence="3">
    <location>
        <begin position="1411"/>
        <end position="1461"/>
    </location>
</feature>
<feature type="compositionally biased region" description="Basic and acidic residues" evidence="3">
    <location>
        <begin position="2110"/>
        <end position="2126"/>
    </location>
</feature>
<feature type="compositionally biased region" description="Polar residues" evidence="3">
    <location>
        <begin position="2229"/>
        <end position="2241"/>
    </location>
</feature>
<feature type="region of interest" description="Disordered" evidence="3">
    <location>
        <begin position="1937"/>
        <end position="2311"/>
    </location>
</feature>
<dbReference type="Pfam" id="PF00030">
    <property type="entry name" value="Crystall"/>
    <property type="match status" value="6"/>
</dbReference>
<feature type="compositionally biased region" description="Polar residues" evidence="3">
    <location>
        <begin position="2144"/>
        <end position="2156"/>
    </location>
</feature>
<feature type="compositionally biased region" description="Basic and acidic residues" evidence="3">
    <location>
        <begin position="2913"/>
        <end position="2929"/>
    </location>
</feature>
<dbReference type="PANTHER" id="PTHR11818:SF2">
    <property type="entry name" value="BETA_GAMMA CRYSTALLIN DOMAIN-CONTAINING PROTEIN 1"/>
    <property type="match status" value="1"/>
</dbReference>
<dbReference type="InterPro" id="IPR050252">
    <property type="entry name" value="Beta/Gamma-Crystallin"/>
</dbReference>
<feature type="compositionally biased region" description="Basic and acidic residues" evidence="3">
    <location>
        <begin position="1088"/>
        <end position="1101"/>
    </location>
</feature>
<feature type="compositionally biased region" description="Polar residues" evidence="3">
    <location>
        <begin position="2900"/>
        <end position="2910"/>
    </location>
</feature>
<accession>A0A3P9KZD2</accession>
<dbReference type="InterPro" id="IPR011024">
    <property type="entry name" value="G_crystallin-like"/>
</dbReference>
<feature type="region of interest" description="Disordered" evidence="3">
    <location>
        <begin position="936"/>
        <end position="1329"/>
    </location>
</feature>
<dbReference type="SUPFAM" id="SSF50370">
    <property type="entry name" value="Ricin B-like lectins"/>
    <property type="match status" value="1"/>
</dbReference>
<feature type="compositionally biased region" description="Basic and acidic residues" evidence="3">
    <location>
        <begin position="1127"/>
        <end position="1138"/>
    </location>
</feature>
<dbReference type="InterPro" id="IPR000772">
    <property type="entry name" value="Ricin_B_lectin"/>
</dbReference>
<feature type="compositionally biased region" description="Polar residues" evidence="3">
    <location>
        <begin position="2035"/>
        <end position="2046"/>
    </location>
</feature>
<dbReference type="SMART" id="SM00247">
    <property type="entry name" value="XTALbg"/>
    <property type="match status" value="6"/>
</dbReference>
<feature type="region of interest" description="Disordered" evidence="3">
    <location>
        <begin position="2737"/>
        <end position="2783"/>
    </location>
</feature>
<feature type="compositionally biased region" description="Basic and acidic residues" evidence="3">
    <location>
        <begin position="1111"/>
        <end position="1120"/>
    </location>
</feature>
<dbReference type="PROSITE" id="PS50231">
    <property type="entry name" value="RICIN_B_LECTIN"/>
    <property type="match status" value="1"/>
</dbReference>
<feature type="region of interest" description="Disordered" evidence="3">
    <location>
        <begin position="3194"/>
        <end position="3223"/>
    </location>
</feature>
<feature type="compositionally biased region" description="Basic and acidic residues" evidence="3">
    <location>
        <begin position="2007"/>
        <end position="2034"/>
    </location>
</feature>
<feature type="compositionally biased region" description="Basic and acidic residues" evidence="3">
    <location>
        <begin position="1027"/>
        <end position="1037"/>
    </location>
</feature>
<feature type="compositionally biased region" description="Basic and acidic residues" evidence="3">
    <location>
        <begin position="2474"/>
        <end position="2486"/>
    </location>
</feature>
<feature type="compositionally biased region" description="Low complexity" evidence="3">
    <location>
        <begin position="3134"/>
        <end position="3149"/>
    </location>
</feature>
<comment type="similarity">
    <text evidence="1">Belongs to the beta/gamma-crystallin family.</text>
</comment>
<feature type="compositionally biased region" description="Basic and acidic residues" evidence="3">
    <location>
        <begin position="15"/>
        <end position="39"/>
    </location>
</feature>
<reference evidence="5" key="3">
    <citation type="submission" date="2025-08" db="UniProtKB">
        <authorList>
            <consortium name="Ensembl"/>
        </authorList>
    </citation>
    <scope>IDENTIFICATION</scope>
    <source>
        <strain evidence="5">HNI</strain>
    </source>
</reference>
<evidence type="ECO:0000256" key="3">
    <source>
        <dbReference type="SAM" id="MobiDB-lite"/>
    </source>
</evidence>
<sequence>MSRSLKIGRLFRSSSSEKKDGKEPRRADSLTDEAPHRDGPGAWTPGAAPEGPADSATLSRDAELVSPAKGMKRIGLLSLRRKKKKARQSEEVFLQDDREEDPEDPIAFDQRSVCTEGSFPAALDGPDPHSDCSSMISVDMSQPGSPMSPSRGFKISGEKKGMLDRFTNLFSVRRKKSSSKHQSDASVNSSSPTSPVSPHFTPFQQRDGGAANPAESQNTKKSGDGVSQSSSLSSLKTDDGDLPFADSNSSGGGSVRELSVGPVNGERGRDGAAALPSASLSQKVFSDSVMEEVSKRLQVDLKETKVLSPSEDKPFSPTTLVSLNIPVSMATETPKSPNLTSISLGSKKTLVKTGEKGHSTALRGITLASSSSRGVTAQQEVEPESLGGGTTAVTSSRSFTGEAAAAAWSHPPTTDSQRGGGPPPLPYKAVWVETHLGEEETEGVGVAAKGGMQQEEKGFRAESPPLLAIPVTVIPEDDAEPAGALRGPSTLPQRPPPATLPRATISLAASAQEFQTVPRRPEKPQTNIRPQQGFLQGKRGVWETRRTVSLPPNDTFFAQKVVVSPESSLDEEEPPAGSSSESFHRTEEKLLRGLQSNRDTELKDNSSLTTTQDSRQPHSRQLENRQPDSRQLENRQPDSRQPENRQPDSRQPDNRQPDNRELENRQLENRQPHSRQPDSRQPENRQPDSRQPENRQLENRQPDNRQPDNRQPDSRQTENRQPHSRQPDSRQPENRQPDNRQPDSRLQDNRQLENRQPENRQPDSRLPDNRQPENRQADNRHPDNRQPDSRLPDNRQLENRQLDNRQPDNRQADNRQPDNRQPDSRQADNRQPDNRQPDSRLPDNRQLENRQPDNRQADNRQPDNRQPDSRLPDNRQLENRQLDNRQPDSRQADSRQPENDTSLPVVEGKAHSESPGLVDKSAFSVMNKTKAPVVRMGLKGRESGPAGRAKAAVSLQTTGSGPKAPSSAAAQKAKNVTAKTHGANDGAKTEPLSNRASQQDHSSTASLLPVWKNQSTTESRSKLPKRSQSDSDGKSQDKASTGSHFSQKQLRFKEAAKLQTPAGGKTDPDGAKTQRSGSGILSPTKSPKMTDVKLVHRKLDQNFESANLSTCKEEEPENRGVKTPPSGEEKGKDARKQQESTASSASKSRLPVSSPVKREGDDVIQRSGFNLRTFSGPTDPGRETWTQSPDPIEPETAPPPPESPKKGTGGVSLTKASKQLPRRSVSHKDADSPTSGDPLSPGTEKSTILRFPKQNDNLKQPPKRPVKDPAEASSGSLRQTRGPRSPTKVTLRNSQHPAKPEHSVSPMGSAPKTKHFTTKDHTDGKTSDVTSKFKLAEEWAALTGDQTETTADKLMDGETTVLEASLNPDAGDIPLLKDWNATLTEERPMRVTEKPSFQPAASEAGGKQDVKQNQAEAPQQHVSRSQSMNTKQELETKSSWSAATTLTDSDVFGKQTQSCDPQSAREKEDKPASLDGNTTLIHEDATEMTSKPVVESSVYHEQLTQTHMEAFTAGPDSFTELMQLRSTAGTETESFTDESRPTDAKAVSPDPTTEETDKTLHTLRLGPGNSSEAEEETEWKDDRKVSEDQTETPAVWEMPGNAEKQSDKEVLTQTAHPGWKEKDPKPKETPKDSAAETRESQKFTEEFSETLDEGKLVNSITNSWRPKHPVPEEKGEANEEPQSVGVNVLQDMRAETEEEGPTCMAEAKEQGLLQNDGGENSPAALQQVEATAKQLLTKGAELKDDVSSKHTDDVKRKAAQGKISISSETSDAKPKDSSNKTENSLTPEDGETEYKRTGGKAKTVKESKSQNVHREQKQETVEGKERQKHSDCNKDDTDMFKSSTNSLLCETETVKVEQIPAESKDAKNPDRPSLQDPEFIRPEEEKKSPHRNLDLDQKQIILSRNTEAIESSKSLMGETGVSENEDYKVQILTTIAAAADQDQDGTEKSKPTEVRPNPGMNRMSETEEIQDLEPGTESQSQWLNGQTVSEGLQDRRAQTTRKHSSHQSKEDLQVQEKTPEGGTAEELHGPDSGRSHTNVSDSSLKTLENETHRNSLCNQHNTTSTTVGQQGLELKKPECAFMNSGLEQEPEAEELEAPEDEGHSQSLHLQIERTKEENGENTRESAENGVRSAAKPTSDRLLDQTPTSVGDQNIENIQKDLETLEQSENVNLQSQQESDTVRAEGHGGTMKEPNIDATPETVRVPPEDTKDHAQAERSRSSEEGGATVDLSSQQVETSNVARQEEVPEPEQRSKHIHTALELRSETEKTETQENTTGSQTQRIIDTKSRSESPESEKEKDGNQNVAESFIHVPPMVDSQICTTGGEWHEETANYREGAATSHPPGHHMEHYSEVTLVVKVQDQTVGGHSSDTTHASDSECTETIREDTEVISSLETKPCKEPRVLGNDLGKIKSTTTTTEVMLDESKSPVQEDALYPNETKTTPVESLVSVDRVNIPLQDQLPKNVTNLESALAKEGELTEAETSHTSHTPSEQEPETVEEDEPESQSTTAEDANIRIEGEGFPLESVMKEVSGAAQKIPVEQEVEMVESEQTLECLNDQNLRAETREGLEDPAKIQVQEHVDGRSSSDAERASEPAESFMDVTKSASDLQQLISTTDEEQYRITSKTSKSQDRAAESEHPDHQTEQSSETLGIEGKETICAEDEHFSVRTLSENTKGSIDVQHKSSASETADSAGGIGAQQVQEIPTADQHRRETMECVLLEKPESEPPIERTVAEEGVEMKTLEKDSEAPDAERELKISTQGAQEKKVGDSDLAPVSKADTDLEQNVLSEKAFELVRKVISAASQQLTALAADAKQTQTLEKSVSNKVDGGDQQGQSTAVSPKLTLKSSPQNNEDSKEESAAGTSGDLNLQTLEKTSPRLMFQELLSASNELFSVPQSLERNAGSPSSWLDVEHGGQQKKEHKRELHSSTSLDESLKPDDINDFKRNIKAGGIPFSLPRKKPVLKKPPSPHFALPPIKEDHFEQTFDPLEFKFGLGKTGRTVTDLSPAMFIKHKAEHRESQSDATAAQPANASSGGEEQHLQKEEKQAEAGKKEAQNNEPGKAKSRLESISILSNLLTSPRTPRKTREEVSSSSPLSSDRHSGSTDVPLPTVTPDTGSETRTHQGQAPVHGAESSHSLSPPLAASPEMVLSEHSKEDPKRNDWEVQTPQASAQTTKRNQNLSAVDPFLKPGIDASSGGLKSSAGLTSPTENTEKTFRNKGSVTKPKVPAVRNFHRRPGKLVIHEHAQFGGEAFEVFADVEDATTMKLSAVISVKVVRGCWLLYEKPGFQGGIIPLEEGVMDQIENMWTEEETLEPNQTGHPAPASPMVIGSLRLAVRDYSIPRIDLFSEVNGMGRVSSYCEDTAELSSYGLPQTTGSIKIHSGVWLVYIDPGFQGFMQVLEVGEYPVPQSWGFPEPFIGSLRPLRMGPIKVEGPADVKALVFEKPHFEGTCLEVDCDVYNLLEQDEEEEEADKAGVKKTSLSGVGSLKILRGLWVGYLEADFEGQQYILEEGEYSDCRDWGGSEEGLLSLRPVLADFQAPHVELFSDSVNFGGRGHKVDLVGPVLNMEANGHSTRTQSINVTSGVWVAFEQPGFSGELYVLEKGLYACPEDWGAENGRISSILPVFHDMLCGSSKFKVQLFSEEDFRGRELTLEDSAAALDEDFTPRSCKVLLGSWVAYEGSQFTENMYVLDEGEYPNTDAMGLLLPDSKLRSIQTAGNELSLPSITLFSKGGCRGRRMMLTGGAVNLQREGMDLHIRSVVVGGGMWVLYEGINFRGQQRLLRPGEARDLFVVTGWEQIGSLRPLMQPRVYFCLRNGATGCLMTLNGEVDDIKLMRVQAVEDTGGAEQVWLYQDGHVSPKVAEDLFLGTAGGVVMAGARLCLSPKRGKDNMLWSITQEGLVHCHLNPQLVLEVKGGNQYDKNQVILNSFSESKRNQKWTLEIL</sequence>
<feature type="compositionally biased region" description="Basic and acidic residues" evidence="3">
    <location>
        <begin position="620"/>
        <end position="898"/>
    </location>
</feature>
<reference evidence="5 6" key="2">
    <citation type="submission" date="2017-04" db="EMBL/GenBank/DDBJ databases">
        <title>CpG methylation of centromeres and impact of large insertions on vertebrate speciation.</title>
        <authorList>
            <person name="Ichikawa K."/>
            <person name="Yoshimura J."/>
            <person name="Morishita S."/>
        </authorList>
    </citation>
    <scope>NUCLEOTIDE SEQUENCE</scope>
    <source>
        <strain evidence="5 6">HNI</strain>
    </source>
</reference>
<feature type="domain" description="Beta/gamma crystallin 'Greek key'" evidence="4">
    <location>
        <begin position="3494"/>
        <end position="3536"/>
    </location>
</feature>
<feature type="compositionally biased region" description="Basic and acidic residues" evidence="3">
    <location>
        <begin position="1878"/>
        <end position="1897"/>
    </location>
</feature>
<feature type="domain" description="Beta/gamma crystallin 'Greek key'" evidence="4">
    <location>
        <begin position="3280"/>
        <end position="3312"/>
    </location>
</feature>
<feature type="region of interest" description="Disordered" evidence="3">
    <location>
        <begin position="3017"/>
        <end position="3181"/>
    </location>
</feature>
<feature type="compositionally biased region" description="Basic and acidic residues" evidence="3">
    <location>
        <begin position="1740"/>
        <end position="1756"/>
    </location>
</feature>
<feature type="compositionally biased region" description="Basic and acidic residues" evidence="3">
    <location>
        <begin position="2284"/>
        <end position="2301"/>
    </location>
</feature>
<feature type="compositionally biased region" description="Polar residues" evidence="3">
    <location>
        <begin position="524"/>
        <end position="534"/>
    </location>
</feature>
<dbReference type="Gene3D" id="2.80.10.50">
    <property type="match status" value="1"/>
</dbReference>
<feature type="compositionally biased region" description="Basic and acidic residues" evidence="3">
    <location>
        <begin position="3152"/>
        <end position="3165"/>
    </location>
</feature>
<feature type="compositionally biased region" description="Polar residues" evidence="3">
    <location>
        <begin position="3166"/>
        <end position="3181"/>
    </location>
</feature>
<dbReference type="SMART" id="SM00458">
    <property type="entry name" value="RICIN"/>
    <property type="match status" value="1"/>
</dbReference>
<feature type="domain" description="Beta/gamma crystallin 'Greek key'" evidence="4">
    <location>
        <begin position="3767"/>
        <end position="3808"/>
    </location>
</feature>
<proteinExistence type="inferred from homology"/>
<feature type="compositionally biased region" description="Basic and acidic residues" evidence="3">
    <location>
        <begin position="1803"/>
        <end position="1839"/>
    </location>
</feature>
<evidence type="ECO:0000313" key="6">
    <source>
        <dbReference type="Proteomes" id="UP000265180"/>
    </source>
</evidence>
<feature type="compositionally biased region" description="Polar residues" evidence="3">
    <location>
        <begin position="3073"/>
        <end position="3083"/>
    </location>
</feature>
<evidence type="ECO:0000256" key="1">
    <source>
        <dbReference type="ARBA" id="ARBA00009646"/>
    </source>
</evidence>
<feature type="compositionally biased region" description="Basic and acidic residues" evidence="3">
    <location>
        <begin position="1770"/>
        <end position="1779"/>
    </location>
</feature>
<feature type="region of interest" description="Disordered" evidence="3">
    <location>
        <begin position="2900"/>
        <end position="2942"/>
    </location>
</feature>
<feature type="domain" description="Beta/gamma crystallin 'Greek key'" evidence="4">
    <location>
        <begin position="3385"/>
        <end position="3427"/>
    </location>
</feature>
<feature type="region of interest" description="Disordered" evidence="3">
    <location>
        <begin position="352"/>
        <end position="428"/>
    </location>
</feature>
<feature type="compositionally biased region" description="Basic and acidic residues" evidence="3">
    <location>
        <begin position="2655"/>
        <end position="2668"/>
    </location>
</feature>
<feature type="region of interest" description="Disordered" evidence="3">
    <location>
        <begin position="2474"/>
        <end position="2517"/>
    </location>
</feature>
<feature type="compositionally biased region" description="Polar residues" evidence="3">
    <location>
        <begin position="1976"/>
        <end position="1990"/>
    </location>
</feature>
<feature type="compositionally biased region" description="Basic and acidic residues" evidence="3">
    <location>
        <begin position="2205"/>
        <end position="2222"/>
    </location>
</feature>
<feature type="compositionally biased region" description="Basic and acidic residues" evidence="3">
    <location>
        <begin position="2737"/>
        <end position="2759"/>
    </location>
</feature>
<feature type="compositionally biased region" description="Polar residues" evidence="3">
    <location>
        <begin position="3024"/>
        <end position="3038"/>
    </location>
</feature>
<feature type="domain" description="Beta/gamma crystallin 'Greek key'" evidence="4">
    <location>
        <begin position="3240"/>
        <end position="3279"/>
    </location>
</feature>
<feature type="compositionally biased region" description="Basic and acidic residues" evidence="3">
    <location>
        <begin position="1384"/>
        <end position="1393"/>
    </location>
</feature>
<evidence type="ECO:0000259" key="4">
    <source>
        <dbReference type="PROSITE" id="PS50915"/>
    </source>
</evidence>
<dbReference type="SUPFAM" id="SSF49695">
    <property type="entry name" value="gamma-Crystallin-like"/>
    <property type="match status" value="3"/>
</dbReference>
<feature type="region of interest" description="Disordered" evidence="3">
    <location>
        <begin position="1739"/>
        <end position="1898"/>
    </location>
</feature>
<feature type="compositionally biased region" description="Basic and acidic residues" evidence="3">
    <location>
        <begin position="1463"/>
        <end position="1472"/>
    </location>
</feature>
<feature type="compositionally biased region" description="Basic and acidic residues" evidence="3">
    <location>
        <begin position="1618"/>
        <end position="1645"/>
    </location>
</feature>
<feature type="compositionally biased region" description="Polar residues" evidence="3">
    <location>
        <begin position="605"/>
        <end position="614"/>
    </location>
</feature>
<feature type="compositionally biased region" description="Low complexity" evidence="3">
    <location>
        <begin position="3196"/>
        <end position="3209"/>
    </location>
</feature>
<reference evidence="5" key="4">
    <citation type="submission" date="2025-09" db="UniProtKB">
        <authorList>
            <consortium name="Ensembl"/>
        </authorList>
    </citation>
    <scope>IDENTIFICATION</scope>
    <source>
        <strain evidence="5">HNI</strain>
    </source>
</reference>
<feature type="compositionally biased region" description="Polar residues" evidence="3">
    <location>
        <begin position="1167"/>
        <end position="1176"/>
    </location>
</feature>
<dbReference type="InterPro" id="IPR001064">
    <property type="entry name" value="Beta/gamma_crystallin"/>
</dbReference>
<feature type="compositionally biased region" description="Basic and acidic residues" evidence="3">
    <location>
        <begin position="582"/>
        <end position="591"/>
    </location>
</feature>
<name>A0A3P9KZD2_ORYLA</name>
<feature type="region of interest" description="Disordered" evidence="3">
    <location>
        <begin position="2824"/>
        <end position="2871"/>
    </location>
</feature>
<feature type="compositionally biased region" description="Polar residues" evidence="3">
    <location>
        <begin position="1287"/>
        <end position="1296"/>
    </location>
</feature>
<feature type="compositionally biased region" description="Polar residues" evidence="3">
    <location>
        <begin position="2054"/>
        <end position="2069"/>
    </location>
</feature>
<feature type="region of interest" description="Disordered" evidence="3">
    <location>
        <begin position="1379"/>
        <end position="1476"/>
    </location>
</feature>
<feature type="compositionally biased region" description="Basic and acidic residues" evidence="3">
    <location>
        <begin position="1317"/>
        <end position="1326"/>
    </location>
</feature>
<dbReference type="Proteomes" id="UP000265180">
    <property type="component" value="Chromosome 22"/>
</dbReference>
<feature type="compositionally biased region" description="Basic and acidic residues" evidence="3">
    <location>
        <begin position="3039"/>
        <end position="3069"/>
    </location>
</feature>
<feature type="compositionally biased region" description="Polar residues" evidence="3">
    <location>
        <begin position="991"/>
        <end position="1018"/>
    </location>
</feature>
<dbReference type="Gene3D" id="2.60.20.10">
    <property type="entry name" value="Crystallins"/>
    <property type="match status" value="6"/>
</dbReference>
<feature type="region of interest" description="Disordered" evidence="3">
    <location>
        <begin position="1525"/>
        <end position="1724"/>
    </location>
</feature>